<evidence type="ECO:0000256" key="1">
    <source>
        <dbReference type="ARBA" id="ARBA00001946"/>
    </source>
</evidence>
<evidence type="ECO:0000256" key="2">
    <source>
        <dbReference type="ARBA" id="ARBA00008874"/>
    </source>
</evidence>
<dbReference type="SMART" id="SM00220">
    <property type="entry name" value="S_TKc"/>
    <property type="match status" value="1"/>
</dbReference>
<feature type="compositionally biased region" description="Low complexity" evidence="11">
    <location>
        <begin position="67"/>
        <end position="80"/>
    </location>
</feature>
<reference evidence="13" key="1">
    <citation type="journal article" date="2022" name="Proc. Natl. Acad. Sci. U.S.A.">
        <title>Life cycle and functional genomics of the unicellular red alga Galdieria for elucidating algal and plant evolution and industrial use.</title>
        <authorList>
            <person name="Hirooka S."/>
            <person name="Itabashi T."/>
            <person name="Ichinose T.M."/>
            <person name="Onuma R."/>
            <person name="Fujiwara T."/>
            <person name="Yamashita S."/>
            <person name="Jong L.W."/>
            <person name="Tomita R."/>
            <person name="Iwane A.H."/>
            <person name="Miyagishima S.Y."/>
        </authorList>
    </citation>
    <scope>NUCLEOTIDE SEQUENCE</scope>
    <source>
        <strain evidence="13">NBRC 102759</strain>
    </source>
</reference>
<evidence type="ECO:0000313" key="14">
    <source>
        <dbReference type="Proteomes" id="UP001061958"/>
    </source>
</evidence>
<name>A0A9C7PQ44_9RHOD</name>
<dbReference type="PROSITE" id="PS00107">
    <property type="entry name" value="PROTEIN_KINASE_ATP"/>
    <property type="match status" value="1"/>
</dbReference>
<dbReference type="Pfam" id="PF00069">
    <property type="entry name" value="Pkinase"/>
    <property type="match status" value="1"/>
</dbReference>
<evidence type="ECO:0000256" key="6">
    <source>
        <dbReference type="ARBA" id="ARBA00022840"/>
    </source>
</evidence>
<reference evidence="13" key="2">
    <citation type="submission" date="2022-01" db="EMBL/GenBank/DDBJ databases">
        <authorList>
            <person name="Hirooka S."/>
            <person name="Miyagishima S.Y."/>
        </authorList>
    </citation>
    <scope>NUCLEOTIDE SEQUENCE</scope>
    <source>
        <strain evidence="13">NBRC 102759</strain>
    </source>
</reference>
<dbReference type="GO" id="GO:0005524">
    <property type="term" value="F:ATP binding"/>
    <property type="evidence" value="ECO:0007669"/>
    <property type="project" value="UniProtKB-UniRule"/>
</dbReference>
<dbReference type="GO" id="GO:0046872">
    <property type="term" value="F:metal ion binding"/>
    <property type="evidence" value="ECO:0007669"/>
    <property type="project" value="UniProtKB-KW"/>
</dbReference>
<dbReference type="Pfam" id="PF00786">
    <property type="entry name" value="PBD"/>
    <property type="match status" value="1"/>
</dbReference>
<evidence type="ECO:0000256" key="9">
    <source>
        <dbReference type="ARBA" id="ARBA00048679"/>
    </source>
</evidence>
<comment type="cofactor">
    <cofactor evidence="1">
        <name>Mg(2+)</name>
        <dbReference type="ChEBI" id="CHEBI:18420"/>
    </cofactor>
</comment>
<dbReference type="SUPFAM" id="SSF56112">
    <property type="entry name" value="Protein kinase-like (PK-like)"/>
    <property type="match status" value="1"/>
</dbReference>
<sequence>MALSSIDYSILNLVTAFLFIGYREEYLETRMFAKFLKDTSQEYKPNTTDKTKKGEHHVVTEKENDSHTSPFSESSTSKVSQGSGDENLSKKKIDLYRAVIRKIFSPLDNHEDSRLAISAPISCPSQVSHKVHVEYDPNSSTGFVGLPPHWEQLLLNAGIGTQEVEQYPQETADVLRFHNKPNLPPIATDEILASSNDQYNDFDMSPVCSIILQQDPYMFYKDLKKIGEGASGSVYKATSLDCPQHRVAMKKVKLTSQTVHEAMETEINMMRSIQHDNVVRFYEAYEWEEYLWLVMELLEGGSLTDIIYFLMEHKCYFEEKQIAFICQEVLKGLEGIHALRRIHRDVKSDNVLTDFDGHMKLADFGYCAQISSEKLKRTTVVGTPYWMAPELIRGKPYDFKVDVWSLGILALECAEGEPPLLHETPLRAMFLITTRGPPGLKNPDKWSCLFRDFLQKCLSVDPSKRASIKELLLHPFLKTACDRKEMAKLIRLCRKVPEHIPFM</sequence>
<dbReference type="AlphaFoldDB" id="A0A9C7PQ44"/>
<dbReference type="InterPro" id="IPR017441">
    <property type="entry name" value="Protein_kinase_ATP_BS"/>
</dbReference>
<dbReference type="OrthoDB" id="2914378at2759"/>
<evidence type="ECO:0000256" key="11">
    <source>
        <dbReference type="SAM" id="MobiDB-lite"/>
    </source>
</evidence>
<dbReference type="Gene3D" id="1.10.510.10">
    <property type="entry name" value="Transferase(Phosphotransferase) domain 1"/>
    <property type="match status" value="1"/>
</dbReference>
<dbReference type="CDD" id="cd06614">
    <property type="entry name" value="STKc_PAK"/>
    <property type="match status" value="1"/>
</dbReference>
<evidence type="ECO:0000256" key="7">
    <source>
        <dbReference type="ARBA" id="ARBA00022842"/>
    </source>
</evidence>
<comment type="similarity">
    <text evidence="2">Belongs to the protein kinase superfamily. STE Ser/Thr protein kinase family. STE20 subfamily.</text>
</comment>
<evidence type="ECO:0000256" key="3">
    <source>
        <dbReference type="ARBA" id="ARBA00022679"/>
    </source>
</evidence>
<feature type="binding site" evidence="10">
    <location>
        <position position="250"/>
    </location>
    <ligand>
        <name>ATP</name>
        <dbReference type="ChEBI" id="CHEBI:30616"/>
    </ligand>
</feature>
<keyword evidence="4" id="KW-0479">Metal-binding</keyword>
<evidence type="ECO:0000256" key="8">
    <source>
        <dbReference type="ARBA" id="ARBA00047899"/>
    </source>
</evidence>
<evidence type="ECO:0000256" key="5">
    <source>
        <dbReference type="ARBA" id="ARBA00022741"/>
    </source>
</evidence>
<dbReference type="PANTHER" id="PTHR45832:SF22">
    <property type="entry name" value="SERINE_THREONINE-PROTEIN KINASE SAMKA-RELATED"/>
    <property type="match status" value="1"/>
</dbReference>
<feature type="compositionally biased region" description="Basic and acidic residues" evidence="11">
    <location>
        <begin position="43"/>
        <end position="66"/>
    </location>
</feature>
<feature type="domain" description="Protein kinase" evidence="12">
    <location>
        <begin position="220"/>
        <end position="477"/>
    </location>
</feature>
<dbReference type="InterPro" id="IPR000095">
    <property type="entry name" value="CRIB_dom"/>
</dbReference>
<accession>A0A9C7PQ44</accession>
<dbReference type="InterPro" id="IPR000719">
    <property type="entry name" value="Prot_kinase_dom"/>
</dbReference>
<protein>
    <recommendedName>
        <fullName evidence="12">Protein kinase domain-containing protein</fullName>
    </recommendedName>
</protein>
<keyword evidence="7" id="KW-0460">Magnesium</keyword>
<dbReference type="PROSITE" id="PS50011">
    <property type="entry name" value="PROTEIN_KINASE_DOM"/>
    <property type="match status" value="1"/>
</dbReference>
<dbReference type="InterPro" id="IPR051931">
    <property type="entry name" value="PAK3-like"/>
</dbReference>
<dbReference type="Gene3D" id="3.90.810.10">
    <property type="entry name" value="CRIB domain"/>
    <property type="match status" value="1"/>
</dbReference>
<gene>
    <name evidence="13" type="ORF">GpartN1_g206.t1</name>
</gene>
<comment type="caution">
    <text evidence="13">The sequence shown here is derived from an EMBL/GenBank/DDBJ whole genome shotgun (WGS) entry which is preliminary data.</text>
</comment>
<dbReference type="Proteomes" id="UP001061958">
    <property type="component" value="Unassembled WGS sequence"/>
</dbReference>
<keyword evidence="5 10" id="KW-0547">Nucleotide-binding</keyword>
<organism evidence="13 14">
    <name type="scientific">Galdieria partita</name>
    <dbReference type="NCBI Taxonomy" id="83374"/>
    <lineage>
        <taxon>Eukaryota</taxon>
        <taxon>Rhodophyta</taxon>
        <taxon>Bangiophyceae</taxon>
        <taxon>Galdieriales</taxon>
        <taxon>Galdieriaceae</taxon>
        <taxon>Galdieria</taxon>
    </lineage>
</organism>
<proteinExistence type="inferred from homology"/>
<evidence type="ECO:0000256" key="4">
    <source>
        <dbReference type="ARBA" id="ARBA00022723"/>
    </source>
</evidence>
<evidence type="ECO:0000259" key="12">
    <source>
        <dbReference type="PROSITE" id="PS50011"/>
    </source>
</evidence>
<evidence type="ECO:0000313" key="13">
    <source>
        <dbReference type="EMBL" id="GJQ08415.1"/>
    </source>
</evidence>
<feature type="region of interest" description="Disordered" evidence="11">
    <location>
        <begin position="43"/>
        <end position="86"/>
    </location>
</feature>
<keyword evidence="6 10" id="KW-0067">ATP-binding</keyword>
<keyword evidence="3" id="KW-0808">Transferase</keyword>
<dbReference type="FunFam" id="1.10.510.10:FF:000768">
    <property type="entry name" value="Non-specific serine/threonine protein kinase"/>
    <property type="match status" value="1"/>
</dbReference>
<dbReference type="InterPro" id="IPR036936">
    <property type="entry name" value="CRIB_dom_sf"/>
</dbReference>
<evidence type="ECO:0000256" key="10">
    <source>
        <dbReference type="PROSITE-ProRule" id="PRU10141"/>
    </source>
</evidence>
<dbReference type="GO" id="GO:0004674">
    <property type="term" value="F:protein serine/threonine kinase activity"/>
    <property type="evidence" value="ECO:0007669"/>
    <property type="project" value="UniProtKB-EC"/>
</dbReference>
<dbReference type="SMART" id="SM00285">
    <property type="entry name" value="PBD"/>
    <property type="match status" value="1"/>
</dbReference>
<comment type="catalytic activity">
    <reaction evidence="9">
        <text>L-seryl-[protein] + ATP = O-phospho-L-seryl-[protein] + ADP + H(+)</text>
        <dbReference type="Rhea" id="RHEA:17989"/>
        <dbReference type="Rhea" id="RHEA-COMP:9863"/>
        <dbReference type="Rhea" id="RHEA-COMP:11604"/>
        <dbReference type="ChEBI" id="CHEBI:15378"/>
        <dbReference type="ChEBI" id="CHEBI:29999"/>
        <dbReference type="ChEBI" id="CHEBI:30616"/>
        <dbReference type="ChEBI" id="CHEBI:83421"/>
        <dbReference type="ChEBI" id="CHEBI:456216"/>
        <dbReference type="EC" id="2.7.11.1"/>
    </reaction>
</comment>
<comment type="catalytic activity">
    <reaction evidence="8">
        <text>L-threonyl-[protein] + ATP = O-phospho-L-threonyl-[protein] + ADP + H(+)</text>
        <dbReference type="Rhea" id="RHEA:46608"/>
        <dbReference type="Rhea" id="RHEA-COMP:11060"/>
        <dbReference type="Rhea" id="RHEA-COMP:11605"/>
        <dbReference type="ChEBI" id="CHEBI:15378"/>
        <dbReference type="ChEBI" id="CHEBI:30013"/>
        <dbReference type="ChEBI" id="CHEBI:30616"/>
        <dbReference type="ChEBI" id="CHEBI:61977"/>
        <dbReference type="ChEBI" id="CHEBI:456216"/>
        <dbReference type="EC" id="2.7.11.1"/>
    </reaction>
</comment>
<dbReference type="EMBL" id="BQMJ01000002">
    <property type="protein sequence ID" value="GJQ08415.1"/>
    <property type="molecule type" value="Genomic_DNA"/>
</dbReference>
<dbReference type="InterPro" id="IPR011009">
    <property type="entry name" value="Kinase-like_dom_sf"/>
</dbReference>
<keyword evidence="14" id="KW-1185">Reference proteome</keyword>
<dbReference type="PANTHER" id="PTHR45832">
    <property type="entry name" value="SERINE/THREONINE-PROTEIN KINASE SAMKA-RELATED-RELATED"/>
    <property type="match status" value="1"/>
</dbReference>